<dbReference type="EMBL" id="QMFB01000011">
    <property type="protein sequence ID" value="RAV19625.1"/>
    <property type="molecule type" value="Genomic_DNA"/>
</dbReference>
<sequence>MAKRKHNNPTPTVAGEFPIGIFVEPAPSSATDAAFAEIREMNANFIVGQQSTTPAATDWALEKAQANGLKILVTDTGIRWIQTEWIAQNDDSGEGIYLRRAGSIGQTFTTPDVDDLSLAIVSFKMNGEWPAETTVTLSVYDNEEKAELLARSTLTGPIGSRYPEFRFARMPVMPEEPQYAVAPNRTYYMEFSLDGAERLGPFATGALGGNSGGQAYVDGSPAVFDLYFQLTLKTSRGGSISAFSPTGRPSDAYIETLVNHYRDHPAVLGYNLIDEPFAELYPMMKETSERLKALDPDRIIYTNHYPLNETGDSYYSLEGTPPLGYEEYYDRWLATNPDMFSFDFYPFKQEEFDEKPYYQSLEFFRGRSLATGIDFWAYIQSADYEYFQIAEPNERQIRFQVYSTLAYGAKGYVYWTYGTPSVIIEGKEMCKRAIILRDGSRNATYEYAKKVNAEVLKLGPALLSLTSKEVFHTGGLPPWSRPLPKDFFWQPSEGDASVPLIVASFENEDGKVFVMVVSKDLEQARTVTFQVSGNPGTIREVCKATGEEIETAYNGLTGMLSVNLSPGDGKLYALGER</sequence>
<name>A0A329MIG2_9BACL</name>
<dbReference type="OrthoDB" id="1550466at2"/>
<dbReference type="AlphaFoldDB" id="A0A329MIG2"/>
<dbReference type="Gene3D" id="3.20.20.80">
    <property type="entry name" value="Glycosidases"/>
    <property type="match status" value="1"/>
</dbReference>
<evidence type="ECO:0008006" key="3">
    <source>
        <dbReference type="Google" id="ProtNLM"/>
    </source>
</evidence>
<evidence type="ECO:0000313" key="2">
    <source>
        <dbReference type="Proteomes" id="UP000250369"/>
    </source>
</evidence>
<comment type="caution">
    <text evidence="1">The sequence shown here is derived from an EMBL/GenBank/DDBJ whole genome shotgun (WGS) entry which is preliminary data.</text>
</comment>
<dbReference type="Proteomes" id="UP000250369">
    <property type="component" value="Unassembled WGS sequence"/>
</dbReference>
<gene>
    <name evidence="1" type="ORF">DQG23_19375</name>
</gene>
<proteinExistence type="predicted"/>
<keyword evidence="2" id="KW-1185">Reference proteome</keyword>
<accession>A0A329MIG2</accession>
<evidence type="ECO:0000313" key="1">
    <source>
        <dbReference type="EMBL" id="RAV19625.1"/>
    </source>
</evidence>
<organism evidence="1 2">
    <name type="scientific">Paenibacillus contaminans</name>
    <dbReference type="NCBI Taxonomy" id="450362"/>
    <lineage>
        <taxon>Bacteria</taxon>
        <taxon>Bacillati</taxon>
        <taxon>Bacillota</taxon>
        <taxon>Bacilli</taxon>
        <taxon>Bacillales</taxon>
        <taxon>Paenibacillaceae</taxon>
        <taxon>Paenibacillus</taxon>
    </lineage>
</organism>
<dbReference type="RefSeq" id="WP_113032530.1">
    <property type="nucleotide sequence ID" value="NZ_QMFB01000011.1"/>
</dbReference>
<dbReference type="SUPFAM" id="SSF51445">
    <property type="entry name" value="(Trans)glycosidases"/>
    <property type="match status" value="1"/>
</dbReference>
<reference evidence="1 2" key="1">
    <citation type="journal article" date="2009" name="Int. J. Syst. Evol. Microbiol.">
        <title>Paenibacillus contaminans sp. nov., isolated from a contaminated laboratory plate.</title>
        <authorList>
            <person name="Chou J.H."/>
            <person name="Lee J.H."/>
            <person name="Lin M.C."/>
            <person name="Chang P.S."/>
            <person name="Arun A.B."/>
            <person name="Young C.C."/>
            <person name="Chen W.M."/>
        </authorList>
    </citation>
    <scope>NUCLEOTIDE SEQUENCE [LARGE SCALE GENOMIC DNA]</scope>
    <source>
        <strain evidence="1 2">CKOBP-6</strain>
    </source>
</reference>
<protein>
    <recommendedName>
        <fullName evidence="3">Glycoside hydrolase family 42 N-terminal domain-containing protein</fullName>
    </recommendedName>
</protein>
<dbReference type="InterPro" id="IPR017853">
    <property type="entry name" value="GH"/>
</dbReference>